<protein>
    <submittedName>
        <fullName evidence="2">Uncharacterized protein</fullName>
    </submittedName>
</protein>
<dbReference type="AlphaFoldDB" id="A0A6A4RUU2"/>
<feature type="region of interest" description="Disordered" evidence="1">
    <location>
        <begin position="123"/>
        <end position="143"/>
    </location>
</feature>
<organism evidence="2 3">
    <name type="scientific">Scophthalmus maximus</name>
    <name type="common">Turbot</name>
    <name type="synonym">Psetta maxima</name>
    <dbReference type="NCBI Taxonomy" id="52904"/>
    <lineage>
        <taxon>Eukaryota</taxon>
        <taxon>Metazoa</taxon>
        <taxon>Chordata</taxon>
        <taxon>Craniata</taxon>
        <taxon>Vertebrata</taxon>
        <taxon>Euteleostomi</taxon>
        <taxon>Actinopterygii</taxon>
        <taxon>Neopterygii</taxon>
        <taxon>Teleostei</taxon>
        <taxon>Neoteleostei</taxon>
        <taxon>Acanthomorphata</taxon>
        <taxon>Carangaria</taxon>
        <taxon>Pleuronectiformes</taxon>
        <taxon>Pleuronectoidei</taxon>
        <taxon>Scophthalmidae</taxon>
        <taxon>Scophthalmus</taxon>
    </lineage>
</organism>
<reference evidence="2 3" key="1">
    <citation type="submission" date="2019-06" db="EMBL/GenBank/DDBJ databases">
        <title>Draft genomes of female and male turbot (Scophthalmus maximus).</title>
        <authorList>
            <person name="Xu H."/>
            <person name="Xu X.-W."/>
            <person name="Shao C."/>
            <person name="Chen S."/>
        </authorList>
    </citation>
    <scope>NUCLEOTIDE SEQUENCE [LARGE SCALE GENOMIC DNA]</scope>
    <source>
        <strain evidence="2">Ysfricsl-2016a</strain>
        <tissue evidence="2">Blood</tissue>
    </source>
</reference>
<dbReference type="EMBL" id="VEVO01000022">
    <property type="protein sequence ID" value="KAF0024049.1"/>
    <property type="molecule type" value="Genomic_DNA"/>
</dbReference>
<name>A0A6A4RUU2_SCOMX</name>
<feature type="compositionally biased region" description="Acidic residues" evidence="1">
    <location>
        <begin position="126"/>
        <end position="137"/>
    </location>
</feature>
<evidence type="ECO:0000313" key="3">
    <source>
        <dbReference type="Proteomes" id="UP000438429"/>
    </source>
</evidence>
<dbReference type="Proteomes" id="UP000438429">
    <property type="component" value="Unassembled WGS sequence"/>
</dbReference>
<proteinExistence type="predicted"/>
<sequence length="143" mass="16448">MDLYLDMDLDLDLDLPLHLDMDLYLDMDLHLDLDLRLHLDMDLYLDMDLHLDLDLHLDMDLHLHLHLHSDLRTDRLSLYRTLLPPLQMPLLLRCSPLIRPRTDALRGGQSMRAEPLQTVQTQISAEAEDDDAGDDAAEASLSS</sequence>
<comment type="caution">
    <text evidence="2">The sequence shown here is derived from an EMBL/GenBank/DDBJ whole genome shotgun (WGS) entry which is preliminary data.</text>
</comment>
<gene>
    <name evidence="2" type="ORF">F2P81_024679</name>
</gene>
<evidence type="ECO:0000313" key="2">
    <source>
        <dbReference type="EMBL" id="KAF0024049.1"/>
    </source>
</evidence>
<accession>A0A6A4RUU2</accession>
<evidence type="ECO:0000256" key="1">
    <source>
        <dbReference type="SAM" id="MobiDB-lite"/>
    </source>
</evidence>